<evidence type="ECO:0000256" key="4">
    <source>
        <dbReference type="PROSITE-ProRule" id="PRU00433"/>
    </source>
</evidence>
<dbReference type="EMBL" id="CP036526">
    <property type="protein sequence ID" value="QDT11845.1"/>
    <property type="molecule type" value="Genomic_DNA"/>
</dbReference>
<dbReference type="Proteomes" id="UP000319817">
    <property type="component" value="Chromosome"/>
</dbReference>
<evidence type="ECO:0000259" key="6">
    <source>
        <dbReference type="PROSITE" id="PS51820"/>
    </source>
</evidence>
<sequence>MPTQNVALGDDDAVRKKGEAIYQAACVECHGKAGEGVPEFYPDPLLGDATIGELTELIADTMPEEDPDTCVDDDAAAVSAYIHHAFYSEAAQVRNRPPRIRLARLTGEQLRQSLAGLYGSFDSSPWAEKSGGIKGIYFQGSRWDKKKIKLERTDPVIDFDFGHVGPSKEKGIDPSEFYIHWSGSLLANQTGRYEIIVRSTCSFVMDFGRDGREFVNNHVQSEGRTEFRQTLNLTGGRAYMFKIDFFQRKRKTEQPPATISLSWVPPGGVEEIVPASNLLPSWMPATLALQTKLPPDDRSYGYERGTAVNRQWDESTTNAAIEFSQYAISELWPHYERRHRKDSDENRARLRGFARELVSTAFRGKLSDAQQKVYIDHPIDQTPDDSEAIKTICLMALKSPRFLYPTLDFDQSESQRVANRLALVMYDSLPSDRWLQKLIEQNKLTTEKQISEAAWKMNGDFRLKAKTQAFLHEWLELTHSVDVSKDQKKFPGFDERIIADLRASLDAFLDDVVWSETSDYRELVNADWTITNERLAKFYGDKWIPADDHAVGLTRSVADTQTRMGVLSHPLLMANLSYHQTTSPIHRGVFLYRKTLGRTLRPPNAAFSPLNPDLHPKLTTRQRVSLQTDEVSCQVCHSKINTLGFALENFDPVGRFRITDNDQPVDASGSYVNRQGETTRFDGPRELAQYLATSSDAHRAFVDSCFEHFVKQPAAAYGADTLDRLTRQFQQDNFNIRQLIINIAVTVAKQTQASK</sequence>
<dbReference type="SMART" id="SM00758">
    <property type="entry name" value="PA14"/>
    <property type="match status" value="1"/>
</dbReference>
<organism evidence="7 8">
    <name type="scientific">Stieleria marina</name>
    <dbReference type="NCBI Taxonomy" id="1930275"/>
    <lineage>
        <taxon>Bacteria</taxon>
        <taxon>Pseudomonadati</taxon>
        <taxon>Planctomycetota</taxon>
        <taxon>Planctomycetia</taxon>
        <taxon>Pirellulales</taxon>
        <taxon>Pirellulaceae</taxon>
        <taxon>Stieleria</taxon>
    </lineage>
</organism>
<dbReference type="GO" id="GO:0046872">
    <property type="term" value="F:metal ion binding"/>
    <property type="evidence" value="ECO:0007669"/>
    <property type="project" value="UniProtKB-KW"/>
</dbReference>
<dbReference type="PROSITE" id="PS51820">
    <property type="entry name" value="PA14"/>
    <property type="match status" value="1"/>
</dbReference>
<dbReference type="Gene3D" id="3.90.182.10">
    <property type="entry name" value="Toxin - Anthrax Protective Antigen,domain 1"/>
    <property type="match status" value="1"/>
</dbReference>
<proteinExistence type="predicted"/>
<evidence type="ECO:0000256" key="1">
    <source>
        <dbReference type="ARBA" id="ARBA00022617"/>
    </source>
</evidence>
<dbReference type="InterPro" id="IPR036909">
    <property type="entry name" value="Cyt_c-like_dom_sf"/>
</dbReference>
<dbReference type="InterPro" id="IPR011658">
    <property type="entry name" value="PA14_dom"/>
</dbReference>
<dbReference type="InterPro" id="IPR037524">
    <property type="entry name" value="PA14/GLEYA"/>
</dbReference>
<name>A0A517NXJ0_9BACT</name>
<feature type="domain" description="Cytochrome c" evidence="5">
    <location>
        <begin position="13"/>
        <end position="86"/>
    </location>
</feature>
<evidence type="ECO:0000259" key="5">
    <source>
        <dbReference type="PROSITE" id="PS51007"/>
    </source>
</evidence>
<dbReference type="PROSITE" id="PS51007">
    <property type="entry name" value="CYTC"/>
    <property type="match status" value="1"/>
</dbReference>
<dbReference type="Pfam" id="PF07691">
    <property type="entry name" value="PA14"/>
    <property type="match status" value="1"/>
</dbReference>
<dbReference type="Pfam" id="PF07624">
    <property type="entry name" value="PSD2"/>
    <property type="match status" value="1"/>
</dbReference>
<dbReference type="InterPro" id="IPR013042">
    <property type="entry name" value="DUF1592"/>
</dbReference>
<dbReference type="InterPro" id="IPR009056">
    <property type="entry name" value="Cyt_c-like_dom"/>
</dbReference>
<evidence type="ECO:0000256" key="3">
    <source>
        <dbReference type="ARBA" id="ARBA00023004"/>
    </source>
</evidence>
<dbReference type="AlphaFoldDB" id="A0A517NXJ0"/>
<dbReference type="SUPFAM" id="SSF56988">
    <property type="entry name" value="Anthrax protective antigen"/>
    <property type="match status" value="1"/>
</dbReference>
<evidence type="ECO:0000256" key="2">
    <source>
        <dbReference type="ARBA" id="ARBA00022723"/>
    </source>
</evidence>
<protein>
    <submittedName>
        <fullName evidence="7">PA14 domain protein</fullName>
    </submittedName>
</protein>
<dbReference type="GO" id="GO:0009055">
    <property type="term" value="F:electron transfer activity"/>
    <property type="evidence" value="ECO:0007669"/>
    <property type="project" value="InterPro"/>
</dbReference>
<reference evidence="7 8" key="1">
    <citation type="submission" date="2019-02" db="EMBL/GenBank/DDBJ databases">
        <title>Deep-cultivation of Planctomycetes and their phenomic and genomic characterization uncovers novel biology.</title>
        <authorList>
            <person name="Wiegand S."/>
            <person name="Jogler M."/>
            <person name="Boedeker C."/>
            <person name="Pinto D."/>
            <person name="Vollmers J."/>
            <person name="Rivas-Marin E."/>
            <person name="Kohn T."/>
            <person name="Peeters S.H."/>
            <person name="Heuer A."/>
            <person name="Rast P."/>
            <person name="Oberbeckmann S."/>
            <person name="Bunk B."/>
            <person name="Jeske O."/>
            <person name="Meyerdierks A."/>
            <person name="Storesund J.E."/>
            <person name="Kallscheuer N."/>
            <person name="Luecker S."/>
            <person name="Lage O.M."/>
            <person name="Pohl T."/>
            <person name="Merkel B.J."/>
            <person name="Hornburger P."/>
            <person name="Mueller R.-W."/>
            <person name="Bruemmer F."/>
            <person name="Labrenz M."/>
            <person name="Spormann A.M."/>
            <person name="Op den Camp H."/>
            <person name="Overmann J."/>
            <person name="Amann R."/>
            <person name="Jetten M.S.M."/>
            <person name="Mascher T."/>
            <person name="Medema M.H."/>
            <person name="Devos D.P."/>
            <person name="Kaster A.-K."/>
            <person name="Ovreas L."/>
            <person name="Rohde M."/>
            <person name="Galperin M.Y."/>
            <person name="Jogler C."/>
        </authorList>
    </citation>
    <scope>NUCLEOTIDE SEQUENCE [LARGE SCALE GENOMIC DNA]</scope>
    <source>
        <strain evidence="7 8">K23_9</strain>
    </source>
</reference>
<evidence type="ECO:0000313" key="7">
    <source>
        <dbReference type="EMBL" id="QDT11845.1"/>
    </source>
</evidence>
<keyword evidence="8" id="KW-1185">Reference proteome</keyword>
<dbReference type="InterPro" id="IPR011478">
    <property type="entry name" value="DUF1585"/>
</dbReference>
<dbReference type="InterPro" id="IPR013039">
    <property type="entry name" value="DUF1588"/>
</dbReference>
<keyword evidence="3 4" id="KW-0408">Iron</keyword>
<keyword evidence="1 4" id="KW-0349">Heme</keyword>
<dbReference type="Pfam" id="PF07631">
    <property type="entry name" value="PSD4"/>
    <property type="match status" value="1"/>
</dbReference>
<dbReference type="Pfam" id="PF13442">
    <property type="entry name" value="Cytochrome_CBB3"/>
    <property type="match status" value="1"/>
</dbReference>
<dbReference type="RefSeq" id="WP_419189122.1">
    <property type="nucleotide sequence ID" value="NZ_CP036526.1"/>
</dbReference>
<evidence type="ECO:0000313" key="8">
    <source>
        <dbReference type="Proteomes" id="UP000319817"/>
    </source>
</evidence>
<keyword evidence="2 4" id="KW-0479">Metal-binding</keyword>
<feature type="domain" description="PA14" evidence="6">
    <location>
        <begin position="128"/>
        <end position="277"/>
    </location>
</feature>
<gene>
    <name evidence="7" type="ORF">K239x_38470</name>
</gene>
<accession>A0A517NXJ0</accession>
<dbReference type="Pfam" id="PF07627">
    <property type="entry name" value="PSCyt3"/>
    <property type="match status" value="1"/>
</dbReference>
<dbReference type="GO" id="GO:0020037">
    <property type="term" value="F:heme binding"/>
    <property type="evidence" value="ECO:0007669"/>
    <property type="project" value="InterPro"/>
</dbReference>
<dbReference type="SUPFAM" id="SSF46626">
    <property type="entry name" value="Cytochrome c"/>
    <property type="match status" value="1"/>
</dbReference>
<dbReference type="Gene3D" id="1.10.760.10">
    <property type="entry name" value="Cytochrome c-like domain"/>
    <property type="match status" value="1"/>
</dbReference>